<dbReference type="KEGG" id="vg:26382567"/>
<dbReference type="OrthoDB" id="22425at10239"/>
<dbReference type="EMBL" id="KJ676450">
    <property type="protein sequence ID" value="AIU41351.1"/>
    <property type="molecule type" value="Genomic_DNA"/>
</dbReference>
<keyword evidence="2" id="KW-1185">Reference proteome</keyword>
<protein>
    <submittedName>
        <fullName evidence="1">Orf112</fullName>
    </submittedName>
</protein>
<evidence type="ECO:0000313" key="2">
    <source>
        <dbReference type="Proteomes" id="UP000201917"/>
    </source>
</evidence>
<name>A0A097P946_9ABAC</name>
<proteinExistence type="predicted"/>
<dbReference type="RefSeq" id="YP_009186803.1">
    <property type="nucleotide sequence ID" value="NC_028636.1"/>
</dbReference>
<evidence type="ECO:0000313" key="1">
    <source>
        <dbReference type="EMBL" id="AIU41351.1"/>
    </source>
</evidence>
<organism evidence="1 2">
    <name type="scientific">Sucra jujuba nucleopolyhedrovirus</name>
    <dbReference type="NCBI Taxonomy" id="1563660"/>
    <lineage>
        <taxon>Viruses</taxon>
        <taxon>Viruses incertae sedis</taxon>
        <taxon>Naldaviricetes</taxon>
        <taxon>Lefavirales</taxon>
        <taxon>Baculoviridae</taxon>
        <taxon>Alphabaculovirus</taxon>
        <taxon>Alphabaculovirus sujujubae</taxon>
    </lineage>
</organism>
<accession>A0A097P946</accession>
<dbReference type="Proteomes" id="UP000201917">
    <property type="component" value="Segment"/>
</dbReference>
<dbReference type="GeneID" id="26382567"/>
<reference evidence="1 2" key="1">
    <citation type="journal article" date="2014" name="PLoS ONE">
        <title>Genomic Sequencing and Analysis of Sucra jujuba Nucleopolyhedrovirus.</title>
        <authorList>
            <person name="Liu X."/>
            <person name="Yin F."/>
            <person name="Zhu Z."/>
            <person name="Hou D."/>
            <person name="Wang J."/>
            <person name="Zhang L."/>
            <person name="Wang M."/>
            <person name="Wang H."/>
            <person name="Hu Z."/>
            <person name="Deng F."/>
        </authorList>
    </citation>
    <scope>NUCLEOTIDE SEQUENCE [LARGE SCALE GENOMIC DNA]</scope>
    <source>
        <strain evidence="1">473</strain>
    </source>
</reference>
<sequence>MQIAAYTLTICTVHQGDVRSAEFILNKYFCPLFAIHTNFKSIAVCEDKFYTDNGLTSFMHYEDFVRSSDSETGAATIDEIAPTEKTFELIKKVIQGLGDNNEEIMVSQWYN</sequence>